<dbReference type="EMBL" id="GGEC01005911">
    <property type="protein sequence ID" value="MBW86394.1"/>
    <property type="molecule type" value="Transcribed_RNA"/>
</dbReference>
<sequence>MAGCRNRFANHLKKVRALLSHLLEDLHLYHLPGYSNSTTMFTSTQNLRCFSSYS</sequence>
<protein>
    <submittedName>
        <fullName evidence="1">Uncharacterized protein LOC8281738</fullName>
    </submittedName>
</protein>
<evidence type="ECO:0000313" key="1">
    <source>
        <dbReference type="EMBL" id="MBW86394.1"/>
    </source>
</evidence>
<proteinExistence type="predicted"/>
<reference evidence="1" key="1">
    <citation type="submission" date="2018-02" db="EMBL/GenBank/DDBJ databases">
        <title>Rhizophora mucronata_Transcriptome.</title>
        <authorList>
            <person name="Meera S.P."/>
            <person name="Sreeshan A."/>
            <person name="Augustine A."/>
        </authorList>
    </citation>
    <scope>NUCLEOTIDE SEQUENCE</scope>
    <source>
        <tissue evidence="1">Leaf</tissue>
    </source>
</reference>
<dbReference type="AlphaFoldDB" id="A0A2P2IYT5"/>
<organism evidence="1">
    <name type="scientific">Rhizophora mucronata</name>
    <name type="common">Asiatic mangrove</name>
    <dbReference type="NCBI Taxonomy" id="61149"/>
    <lineage>
        <taxon>Eukaryota</taxon>
        <taxon>Viridiplantae</taxon>
        <taxon>Streptophyta</taxon>
        <taxon>Embryophyta</taxon>
        <taxon>Tracheophyta</taxon>
        <taxon>Spermatophyta</taxon>
        <taxon>Magnoliopsida</taxon>
        <taxon>eudicotyledons</taxon>
        <taxon>Gunneridae</taxon>
        <taxon>Pentapetalae</taxon>
        <taxon>rosids</taxon>
        <taxon>fabids</taxon>
        <taxon>Malpighiales</taxon>
        <taxon>Rhizophoraceae</taxon>
        <taxon>Rhizophora</taxon>
    </lineage>
</organism>
<name>A0A2P2IYT5_RHIMU</name>
<accession>A0A2P2IYT5</accession>